<dbReference type="Proteomes" id="UP001501102">
    <property type="component" value="Unassembled WGS sequence"/>
</dbReference>
<organism evidence="2 3">
    <name type="scientific">Streptomyces thioluteus</name>
    <dbReference type="NCBI Taxonomy" id="66431"/>
    <lineage>
        <taxon>Bacteria</taxon>
        <taxon>Bacillati</taxon>
        <taxon>Actinomycetota</taxon>
        <taxon>Actinomycetes</taxon>
        <taxon>Kitasatosporales</taxon>
        <taxon>Streptomycetaceae</taxon>
        <taxon>Streptomyces</taxon>
    </lineage>
</organism>
<sequence>MCPTRDGRPTEIRPDDYEVVVLENRFPASPGPPGRCEVVLRSTARHDGSLAAPGPDERATPVVLAA</sequence>
<dbReference type="RefSeq" id="WP_344962656.1">
    <property type="nucleotide sequence ID" value="NZ_BAAAXZ010000082.1"/>
</dbReference>
<evidence type="ECO:0000313" key="3">
    <source>
        <dbReference type="Proteomes" id="UP001501102"/>
    </source>
</evidence>
<dbReference type="EMBL" id="BAAAXZ010000082">
    <property type="protein sequence ID" value="GAA2925445.1"/>
    <property type="molecule type" value="Genomic_DNA"/>
</dbReference>
<gene>
    <name evidence="2" type="ORF">GCM10020221_21780</name>
</gene>
<reference evidence="3" key="1">
    <citation type="journal article" date="2019" name="Int. J. Syst. Evol. Microbiol.">
        <title>The Global Catalogue of Microorganisms (GCM) 10K type strain sequencing project: providing services to taxonomists for standard genome sequencing and annotation.</title>
        <authorList>
            <consortium name="The Broad Institute Genomics Platform"/>
            <consortium name="The Broad Institute Genome Sequencing Center for Infectious Disease"/>
            <person name="Wu L."/>
            <person name="Ma J."/>
        </authorList>
    </citation>
    <scope>NUCLEOTIDE SEQUENCE [LARGE SCALE GENOMIC DNA]</scope>
    <source>
        <strain evidence="3">JCM 4087</strain>
    </source>
</reference>
<keyword evidence="3" id="KW-1185">Reference proteome</keyword>
<feature type="region of interest" description="Disordered" evidence="1">
    <location>
        <begin position="46"/>
        <end position="66"/>
    </location>
</feature>
<dbReference type="SUPFAM" id="SSF54197">
    <property type="entry name" value="HIT-like"/>
    <property type="match status" value="1"/>
</dbReference>
<evidence type="ECO:0000313" key="2">
    <source>
        <dbReference type="EMBL" id="GAA2925445.1"/>
    </source>
</evidence>
<evidence type="ECO:0000256" key="1">
    <source>
        <dbReference type="SAM" id="MobiDB-lite"/>
    </source>
</evidence>
<proteinExistence type="predicted"/>
<accession>A0ABP6J956</accession>
<protein>
    <submittedName>
        <fullName evidence="2">Uncharacterized protein</fullName>
    </submittedName>
</protein>
<name>A0ABP6J956_STRTU</name>
<comment type="caution">
    <text evidence="2">The sequence shown here is derived from an EMBL/GenBank/DDBJ whole genome shotgun (WGS) entry which is preliminary data.</text>
</comment>
<dbReference type="InterPro" id="IPR036265">
    <property type="entry name" value="HIT-like_sf"/>
</dbReference>